<evidence type="ECO:0000313" key="2">
    <source>
        <dbReference type="Proteomes" id="UP000555552"/>
    </source>
</evidence>
<dbReference type="EMBL" id="JABEMA010000171">
    <property type="protein sequence ID" value="NNH23623.1"/>
    <property type="molecule type" value="Genomic_DNA"/>
</dbReference>
<proteinExistence type="predicted"/>
<organism evidence="1 2">
    <name type="scientific">Pseudokineococcus marinus</name>
    <dbReference type="NCBI Taxonomy" id="351215"/>
    <lineage>
        <taxon>Bacteria</taxon>
        <taxon>Bacillati</taxon>
        <taxon>Actinomycetota</taxon>
        <taxon>Actinomycetes</taxon>
        <taxon>Kineosporiales</taxon>
        <taxon>Kineosporiaceae</taxon>
        <taxon>Pseudokineococcus</taxon>
    </lineage>
</organism>
<evidence type="ECO:0000313" key="1">
    <source>
        <dbReference type="EMBL" id="NNH23623.1"/>
    </source>
</evidence>
<reference evidence="1 2" key="1">
    <citation type="submission" date="2020-05" db="EMBL/GenBank/DDBJ databases">
        <title>MicrobeNet Type strains.</title>
        <authorList>
            <person name="Nicholson A.C."/>
        </authorList>
    </citation>
    <scope>NUCLEOTIDE SEQUENCE [LARGE SCALE GENOMIC DNA]</scope>
    <source>
        <strain evidence="1 2">JCM 14547</strain>
    </source>
</reference>
<comment type="caution">
    <text evidence="1">The sequence shown here is derived from an EMBL/GenBank/DDBJ whole genome shotgun (WGS) entry which is preliminary data.</text>
</comment>
<gene>
    <name evidence="1" type="ORF">HLB09_11095</name>
</gene>
<dbReference type="RefSeq" id="WP_171203430.1">
    <property type="nucleotide sequence ID" value="NZ_JABEMA010000171.1"/>
</dbReference>
<dbReference type="Gene3D" id="3.40.50.1980">
    <property type="entry name" value="Nitrogenase molybdenum iron protein domain"/>
    <property type="match status" value="1"/>
</dbReference>
<dbReference type="Proteomes" id="UP000555552">
    <property type="component" value="Unassembled WGS sequence"/>
</dbReference>
<name>A0A849BQG7_9ACTN</name>
<dbReference type="AlphaFoldDB" id="A0A849BQG7"/>
<accession>A0A849BQG7</accession>
<keyword evidence="2" id="KW-1185">Reference proteome</keyword>
<protein>
    <submittedName>
        <fullName evidence="1">Uncharacterized protein</fullName>
    </submittedName>
</protein>
<sequence>MIRRLDLRGRALDARELRGTLPRAEQDVESALEVVRPIVEDVRARGAAALRDLGARLDGVRPPHLRVPADALADALAARVEQAHGVRSARGSVVEERGRLVAEVRAVVEPWADLRVVARGSDDAAAELHRAGGRDDLRPRVRLRVARTEREPSRSVA</sequence>